<keyword evidence="1" id="KW-0472">Membrane</keyword>
<dbReference type="GeneID" id="106755934"/>
<evidence type="ECO:0000313" key="2">
    <source>
        <dbReference type="Proteomes" id="UP000087766"/>
    </source>
</evidence>
<organism evidence="2 3">
    <name type="scientific">Vigna radiata var. radiata</name>
    <name type="common">Mung bean</name>
    <name type="synonym">Phaseolus aureus</name>
    <dbReference type="NCBI Taxonomy" id="3916"/>
    <lineage>
        <taxon>Eukaryota</taxon>
        <taxon>Viridiplantae</taxon>
        <taxon>Streptophyta</taxon>
        <taxon>Embryophyta</taxon>
        <taxon>Tracheophyta</taxon>
        <taxon>Spermatophyta</taxon>
        <taxon>Magnoliopsida</taxon>
        <taxon>eudicotyledons</taxon>
        <taxon>Gunneridae</taxon>
        <taxon>Pentapetalae</taxon>
        <taxon>rosids</taxon>
        <taxon>fabids</taxon>
        <taxon>Fabales</taxon>
        <taxon>Fabaceae</taxon>
        <taxon>Papilionoideae</taxon>
        <taxon>50 kb inversion clade</taxon>
        <taxon>NPAAA clade</taxon>
        <taxon>indigoferoid/millettioid clade</taxon>
        <taxon>Phaseoleae</taxon>
        <taxon>Vigna</taxon>
    </lineage>
</organism>
<gene>
    <name evidence="3" type="primary">LOC106755934</name>
</gene>
<keyword evidence="2" id="KW-1185">Reference proteome</keyword>
<reference evidence="3" key="2">
    <citation type="submission" date="2025-08" db="UniProtKB">
        <authorList>
            <consortium name="RefSeq"/>
        </authorList>
    </citation>
    <scope>IDENTIFICATION</scope>
    <source>
        <tissue evidence="3">Leaf</tissue>
    </source>
</reference>
<keyword evidence="1" id="KW-0812">Transmembrane</keyword>
<reference evidence="2" key="1">
    <citation type="journal article" date="2014" name="Nat. Commun.">
        <title>Genome sequence of mungbean and insights into evolution within Vigna species.</title>
        <authorList>
            <person name="Kang Y.J."/>
            <person name="Kim S.K."/>
            <person name="Kim M.Y."/>
            <person name="Lestari P."/>
            <person name="Kim K.H."/>
            <person name="Ha B.K."/>
            <person name="Jun T.H."/>
            <person name="Hwang W.J."/>
            <person name="Lee T."/>
            <person name="Lee J."/>
            <person name="Shim S."/>
            <person name="Yoon M.Y."/>
            <person name="Jang Y.E."/>
            <person name="Han K.S."/>
            <person name="Taeprayoon P."/>
            <person name="Yoon N."/>
            <person name="Somta P."/>
            <person name="Tanya P."/>
            <person name="Kim K.S."/>
            <person name="Gwag J.G."/>
            <person name="Moon J.K."/>
            <person name="Lee Y.H."/>
            <person name="Park B.S."/>
            <person name="Bombarely A."/>
            <person name="Doyle J.J."/>
            <person name="Jackson S.A."/>
            <person name="Schafleitner R."/>
            <person name="Srinives P."/>
            <person name="Varshney R.K."/>
            <person name="Lee S.H."/>
        </authorList>
    </citation>
    <scope>NUCLEOTIDE SEQUENCE [LARGE SCALE GENOMIC DNA]</scope>
    <source>
        <strain evidence="2">cv. VC1973A</strain>
    </source>
</reference>
<feature type="transmembrane region" description="Helical" evidence="1">
    <location>
        <begin position="92"/>
        <end position="119"/>
    </location>
</feature>
<accession>A0A1S3TIP7</accession>
<proteinExistence type="predicted"/>
<dbReference type="RefSeq" id="XP_014493653.1">
    <property type="nucleotide sequence ID" value="XM_014638167.2"/>
</dbReference>
<name>A0A1S3TIP7_VIGRR</name>
<sequence>MDSHCHITLESLARSVMRRGVGDRRWGWSRRQTRKEPALETAIRLLCTWSCGSSPPHLELRSSSPYLKLRFIFVFYTLGATELRRATELRPIFAYGAVGSWNWGFRFYVAFFFTLLYLIKFSFDLL</sequence>
<protein>
    <submittedName>
        <fullName evidence="3">Uncharacterized protein LOC106755934</fullName>
    </submittedName>
</protein>
<evidence type="ECO:0000313" key="3">
    <source>
        <dbReference type="RefSeq" id="XP_014493653.1"/>
    </source>
</evidence>
<dbReference type="AlphaFoldDB" id="A0A1S3TIP7"/>
<evidence type="ECO:0000256" key="1">
    <source>
        <dbReference type="SAM" id="Phobius"/>
    </source>
</evidence>
<dbReference type="Proteomes" id="UP000087766">
    <property type="component" value="Chromosome 2"/>
</dbReference>
<dbReference type="KEGG" id="vra:106755934"/>
<keyword evidence="1" id="KW-1133">Transmembrane helix</keyword>